<gene>
    <name evidence="2" type="ORF">TGAM01_v209659</name>
</gene>
<protein>
    <submittedName>
        <fullName evidence="2">Uncharacterized protein</fullName>
    </submittedName>
</protein>
<accession>A0A2P4ZB63</accession>
<comment type="caution">
    <text evidence="2">The sequence shown here is derived from an EMBL/GenBank/DDBJ whole genome shotgun (WGS) entry which is preliminary data.</text>
</comment>
<name>A0A2P4ZB63_9HYPO</name>
<feature type="region of interest" description="Disordered" evidence="1">
    <location>
        <begin position="29"/>
        <end position="103"/>
    </location>
</feature>
<feature type="non-terminal residue" evidence="2">
    <location>
        <position position="1"/>
    </location>
</feature>
<dbReference type="Proteomes" id="UP000054821">
    <property type="component" value="Unassembled WGS sequence"/>
</dbReference>
<evidence type="ECO:0000313" key="3">
    <source>
        <dbReference type="Proteomes" id="UP000054821"/>
    </source>
</evidence>
<keyword evidence="3" id="KW-1185">Reference proteome</keyword>
<dbReference type="RefSeq" id="XP_024404652.1">
    <property type="nucleotide sequence ID" value="XM_024550610.1"/>
</dbReference>
<organism evidence="2 3">
    <name type="scientific">Trichoderma gamsii</name>
    <dbReference type="NCBI Taxonomy" id="398673"/>
    <lineage>
        <taxon>Eukaryota</taxon>
        <taxon>Fungi</taxon>
        <taxon>Dikarya</taxon>
        <taxon>Ascomycota</taxon>
        <taxon>Pezizomycotina</taxon>
        <taxon>Sordariomycetes</taxon>
        <taxon>Hypocreomycetidae</taxon>
        <taxon>Hypocreales</taxon>
        <taxon>Hypocreaceae</taxon>
        <taxon>Trichoderma</taxon>
    </lineage>
</organism>
<dbReference type="EMBL" id="JPDN02000049">
    <property type="protein sequence ID" value="PON21496.1"/>
    <property type="molecule type" value="Genomic_DNA"/>
</dbReference>
<dbReference type="AlphaFoldDB" id="A0A2P4ZB63"/>
<evidence type="ECO:0000313" key="2">
    <source>
        <dbReference type="EMBL" id="PON21496.1"/>
    </source>
</evidence>
<evidence type="ECO:0000256" key="1">
    <source>
        <dbReference type="SAM" id="MobiDB-lite"/>
    </source>
</evidence>
<sequence>DCQKWREKVKIKFQGRKITSNSENHAVNHALWAVAPHPPLQRSDSTAAGNDLNSRPGGRSRASDDKTRRKKHRHRERTATWETPRRNRKGRRGIWQPERPKKE</sequence>
<proteinExistence type="predicted"/>
<reference evidence="2 3" key="1">
    <citation type="journal article" date="2016" name="Genome Announc.">
        <title>Draft Whole-Genome Sequence of Trichoderma gamsii T6085, a Promising Biocontrol Agent of Fusarium Head Blight on Wheat.</title>
        <authorList>
            <person name="Baroncelli R."/>
            <person name="Zapparata A."/>
            <person name="Piaggeschi G."/>
            <person name="Sarrocco S."/>
            <person name="Vannacci G."/>
        </authorList>
    </citation>
    <scope>NUCLEOTIDE SEQUENCE [LARGE SCALE GENOMIC DNA]</scope>
    <source>
        <strain evidence="2 3">T6085</strain>
    </source>
</reference>
<feature type="compositionally biased region" description="Polar residues" evidence="1">
    <location>
        <begin position="42"/>
        <end position="53"/>
    </location>
</feature>
<dbReference type="GeneID" id="36347863"/>